<proteinExistence type="predicted"/>
<name>A0A8J8T5B8_HALGN</name>
<feature type="compositionally biased region" description="Basic residues" evidence="1">
    <location>
        <begin position="57"/>
        <end position="76"/>
    </location>
</feature>
<feature type="region of interest" description="Disordered" evidence="1">
    <location>
        <begin position="55"/>
        <end position="87"/>
    </location>
</feature>
<dbReference type="EMBL" id="RRYP01005371">
    <property type="protein sequence ID" value="TNV82101.1"/>
    <property type="molecule type" value="Genomic_DNA"/>
</dbReference>
<comment type="caution">
    <text evidence="2">The sequence shown here is derived from an EMBL/GenBank/DDBJ whole genome shotgun (WGS) entry which is preliminary data.</text>
</comment>
<gene>
    <name evidence="2" type="ORF">FGO68_gene640</name>
</gene>
<reference evidence="2" key="1">
    <citation type="submission" date="2019-06" db="EMBL/GenBank/DDBJ databases">
        <authorList>
            <person name="Zheng W."/>
        </authorList>
    </citation>
    <scope>NUCLEOTIDE SEQUENCE</scope>
    <source>
        <strain evidence="2">QDHG01</strain>
    </source>
</reference>
<sequence length="87" mass="10078">MSGGNKSKVVMTNYSKIIGNSNYCQREKDCFTCGQMIRPCSRSCSRIPASFSQDPRRRWRKLQGSKRKSERGRRQCSRKDPNNELIS</sequence>
<evidence type="ECO:0000313" key="3">
    <source>
        <dbReference type="Proteomes" id="UP000785679"/>
    </source>
</evidence>
<evidence type="ECO:0000313" key="2">
    <source>
        <dbReference type="EMBL" id="TNV82101.1"/>
    </source>
</evidence>
<feature type="compositionally biased region" description="Basic and acidic residues" evidence="1">
    <location>
        <begin position="77"/>
        <end position="87"/>
    </location>
</feature>
<evidence type="ECO:0000256" key="1">
    <source>
        <dbReference type="SAM" id="MobiDB-lite"/>
    </source>
</evidence>
<accession>A0A8J8T5B8</accession>
<dbReference type="Proteomes" id="UP000785679">
    <property type="component" value="Unassembled WGS sequence"/>
</dbReference>
<keyword evidence="3" id="KW-1185">Reference proteome</keyword>
<organism evidence="2 3">
    <name type="scientific">Halteria grandinella</name>
    <dbReference type="NCBI Taxonomy" id="5974"/>
    <lineage>
        <taxon>Eukaryota</taxon>
        <taxon>Sar</taxon>
        <taxon>Alveolata</taxon>
        <taxon>Ciliophora</taxon>
        <taxon>Intramacronucleata</taxon>
        <taxon>Spirotrichea</taxon>
        <taxon>Stichotrichia</taxon>
        <taxon>Sporadotrichida</taxon>
        <taxon>Halteriidae</taxon>
        <taxon>Halteria</taxon>
    </lineage>
</organism>
<dbReference type="AlphaFoldDB" id="A0A8J8T5B8"/>
<protein>
    <submittedName>
        <fullName evidence="2">Uncharacterized protein</fullName>
    </submittedName>
</protein>